<dbReference type="Proteomes" id="UP000887563">
    <property type="component" value="Unplaced"/>
</dbReference>
<feature type="domain" description="F-box" evidence="1">
    <location>
        <begin position="1"/>
        <end position="47"/>
    </location>
</feature>
<protein>
    <submittedName>
        <fullName evidence="3">F-box domain-containing protein</fullName>
    </submittedName>
</protein>
<name>A0A914LRE3_MELIC</name>
<dbReference type="PROSITE" id="PS50181">
    <property type="entry name" value="FBOX"/>
    <property type="match status" value="1"/>
</dbReference>
<accession>A0A914LRE3</accession>
<dbReference type="InterPro" id="IPR001810">
    <property type="entry name" value="F-box_dom"/>
</dbReference>
<organism evidence="2 3">
    <name type="scientific">Meloidogyne incognita</name>
    <name type="common">Southern root-knot nematode worm</name>
    <name type="synonym">Oxyuris incognita</name>
    <dbReference type="NCBI Taxonomy" id="6306"/>
    <lineage>
        <taxon>Eukaryota</taxon>
        <taxon>Metazoa</taxon>
        <taxon>Ecdysozoa</taxon>
        <taxon>Nematoda</taxon>
        <taxon>Chromadorea</taxon>
        <taxon>Rhabditida</taxon>
        <taxon>Tylenchina</taxon>
        <taxon>Tylenchomorpha</taxon>
        <taxon>Tylenchoidea</taxon>
        <taxon>Meloidogynidae</taxon>
        <taxon>Meloidogyninae</taxon>
        <taxon>Meloidogyne</taxon>
        <taxon>Meloidogyne incognita group</taxon>
    </lineage>
</organism>
<dbReference type="AlphaFoldDB" id="A0A914LRE3"/>
<proteinExistence type="predicted"/>
<evidence type="ECO:0000313" key="2">
    <source>
        <dbReference type="Proteomes" id="UP000887563"/>
    </source>
</evidence>
<reference evidence="3" key="1">
    <citation type="submission" date="2022-11" db="UniProtKB">
        <authorList>
            <consortium name="WormBaseParasite"/>
        </authorList>
    </citation>
    <scope>IDENTIFICATION</scope>
</reference>
<evidence type="ECO:0000259" key="1">
    <source>
        <dbReference type="PROSITE" id="PS50181"/>
    </source>
</evidence>
<dbReference type="WBParaSite" id="Minc3s00738g16697">
    <property type="protein sequence ID" value="Minc3s00738g16697"/>
    <property type="gene ID" value="Minc3s00738g16697"/>
</dbReference>
<keyword evidence="2" id="KW-1185">Reference proteome</keyword>
<sequence>MLYSFPNETKLDIFKCLSYQQLLAFKQTNVYFRDFVNKYEGELAKEMFNMISLGHLGCDELPRKLIKPKAEDFDFPLTEEFEEKFKNGFEKPIHLFLSGHGPGKEDLILKKVDKGEEYVLKLPATIKTIGDIRILYHYLNKLFKCVFKCSYFEDYIINPELIKLLFGEAKQFYVQNCNILAQDYNIDILMQFILNNLISEFHRITLWPMDDASMKKYKNDLFKILLYGGDNFGKVYVTLYSTPEFNKNVYNHIVEYVATSKDFSKMVPVIILHFEHYPNIKLHDKARSVEIKKSDKTKSTTYKIVNIHDPTVKFSFCNEESFYVRITITKE</sequence>
<evidence type="ECO:0000313" key="3">
    <source>
        <dbReference type="WBParaSite" id="Minc3s00738g16697"/>
    </source>
</evidence>